<dbReference type="RefSeq" id="WP_088754098.1">
    <property type="nucleotide sequence ID" value="NZ_NJGV01000004.1"/>
</dbReference>
<evidence type="ECO:0000313" key="2">
    <source>
        <dbReference type="EMBL" id="OWY35759.1"/>
    </source>
</evidence>
<organism evidence="2 3">
    <name type="scientific">Herbaspirillum aquaticum</name>
    <dbReference type="NCBI Taxonomy" id="568783"/>
    <lineage>
        <taxon>Bacteria</taxon>
        <taxon>Pseudomonadati</taxon>
        <taxon>Pseudomonadota</taxon>
        <taxon>Betaproteobacteria</taxon>
        <taxon>Burkholderiales</taxon>
        <taxon>Oxalobacteraceae</taxon>
        <taxon>Herbaspirillum</taxon>
    </lineage>
</organism>
<evidence type="ECO:0000313" key="3">
    <source>
        <dbReference type="Proteomes" id="UP000214747"/>
    </source>
</evidence>
<keyword evidence="3" id="KW-1185">Reference proteome</keyword>
<evidence type="ECO:0000259" key="1">
    <source>
        <dbReference type="Pfam" id="PF19580"/>
    </source>
</evidence>
<dbReference type="EMBL" id="NJGV01000004">
    <property type="protein sequence ID" value="OWY35759.1"/>
    <property type="molecule type" value="Genomic_DNA"/>
</dbReference>
<dbReference type="Pfam" id="PF19580">
    <property type="entry name" value="Exo_endo_phos_3"/>
    <property type="match status" value="1"/>
</dbReference>
<dbReference type="GO" id="GO:0003824">
    <property type="term" value="F:catalytic activity"/>
    <property type="evidence" value="ECO:0007669"/>
    <property type="project" value="InterPro"/>
</dbReference>
<sequence>MKLTFVWWNTSLSRPADPNKSTTLEQSIAFDLLDLICHDIRPDAICLGEISTEDIARLKDIWVARGYGLIDGIRPVGRTSFDTCVLFRTDTLVALDNKDLVAQKGQRHFKVAQRFDFGVCDNETIIHLFVSHWPSRIHTSEDHPDRHFLGIRLRDAVKETRFDEHQQHVIILGDFNDEPFDAPLSNHLMATRDRALAARKSHLLYNPFWRLLGCSNPYRQASQVMSSHSGSCYYRGGESARWKTFDQIIFSSSFLGKTSWHLFEDLVQILDVPFFTDIVRRAKTSFDHLPVIGVIEKA</sequence>
<dbReference type="Proteomes" id="UP000214747">
    <property type="component" value="Unassembled WGS sequence"/>
</dbReference>
<dbReference type="InterPro" id="IPR005135">
    <property type="entry name" value="Endo/exonuclease/phosphatase"/>
</dbReference>
<dbReference type="InterPro" id="IPR036691">
    <property type="entry name" value="Endo/exonu/phosph_ase_sf"/>
</dbReference>
<proteinExistence type="predicted"/>
<dbReference type="SUPFAM" id="SSF56219">
    <property type="entry name" value="DNase I-like"/>
    <property type="match status" value="1"/>
</dbReference>
<reference evidence="2 3" key="1">
    <citation type="journal article" date="2010" name="Int. J. Syst. Evol. Microbiol.">
        <title>Reclassification of Herbaspirillum putei as a later heterotypic synonym of Herbaspirillum huttiense, with the description of H. huttiense subsp. huttiense subsp. nov. and H. huttiense subsp. putei subsp. nov., comb. nov., and description of Herbaspirillum aquaticum sp. nov.</title>
        <authorList>
            <person name="Dobritsa A.P."/>
            <person name="Reddy M.C."/>
            <person name="Samadpour M."/>
        </authorList>
    </citation>
    <scope>NUCLEOTIDE SEQUENCE [LARGE SCALE GENOMIC DNA]</scope>
    <source>
        <strain evidence="2 3">IEH 4430</strain>
    </source>
</reference>
<dbReference type="Gene3D" id="3.60.10.10">
    <property type="entry name" value="Endonuclease/exonuclease/phosphatase"/>
    <property type="match status" value="1"/>
</dbReference>
<protein>
    <recommendedName>
        <fullName evidence="1">Endonuclease/exonuclease/phosphatase domain-containing protein</fullName>
    </recommendedName>
</protein>
<dbReference type="AlphaFoldDB" id="A0A225SXN0"/>
<accession>A0A225SXN0</accession>
<feature type="domain" description="Endonuclease/exonuclease/phosphatase" evidence="1">
    <location>
        <begin position="37"/>
        <end position="263"/>
    </location>
</feature>
<name>A0A225SXN0_9BURK</name>
<comment type="caution">
    <text evidence="2">The sequence shown here is derived from an EMBL/GenBank/DDBJ whole genome shotgun (WGS) entry which is preliminary data.</text>
</comment>
<gene>
    <name evidence="2" type="ORF">CEJ45_04940</name>
</gene>